<dbReference type="SUPFAM" id="SSF46689">
    <property type="entry name" value="Homeodomain-like"/>
    <property type="match status" value="1"/>
</dbReference>
<reference evidence="2 3" key="1">
    <citation type="journal article" date="2009" name="Stand. Genomic Sci.">
        <title>Complete genome sequence of Beutenbergia cavernae type strain (HKI 0122).</title>
        <authorList>
            <person name="Land M."/>
            <person name="Pukall R."/>
            <person name="Abt B."/>
            <person name="Goker M."/>
            <person name="Rohde M."/>
            <person name="Glavina Del Rio T."/>
            <person name="Tice H."/>
            <person name="Copeland A."/>
            <person name="Cheng J.F."/>
            <person name="Lucas S."/>
            <person name="Chen F."/>
            <person name="Nolan M."/>
            <person name="Bruce D."/>
            <person name="Goodwin L."/>
            <person name="Pitluck S."/>
            <person name="Ivanova N."/>
            <person name="Mavromatis K."/>
            <person name="Ovchinnikova G."/>
            <person name="Pati A."/>
            <person name="Chen A."/>
            <person name="Palaniappan K."/>
            <person name="Hauser L."/>
            <person name="Chang Y.J."/>
            <person name="Jefferies C.C."/>
            <person name="Saunders E."/>
            <person name="Brettin T."/>
            <person name="Detter J.C."/>
            <person name="Han C."/>
            <person name="Chain P."/>
            <person name="Bristow J."/>
            <person name="Eisen J.A."/>
            <person name="Markowitz V."/>
            <person name="Hugenholtz P."/>
            <person name="Kyrpides N.C."/>
            <person name="Klenk H.P."/>
            <person name="Lapidus A."/>
        </authorList>
    </citation>
    <scope>NUCLEOTIDE SEQUENCE [LARGE SCALE GENOMIC DNA]</scope>
    <source>
        <strain evidence="3">ATCC BAA-8 / DSM 12333 / NBRC 16432</strain>
    </source>
</reference>
<feature type="region of interest" description="Disordered" evidence="1">
    <location>
        <begin position="213"/>
        <end position="232"/>
    </location>
</feature>
<evidence type="ECO:0000313" key="3">
    <source>
        <dbReference type="Proteomes" id="UP000007962"/>
    </source>
</evidence>
<name>C5BZF1_BEUC1</name>
<gene>
    <name evidence="2" type="ordered locus">Bcav_0862</name>
</gene>
<evidence type="ECO:0000256" key="1">
    <source>
        <dbReference type="SAM" id="MobiDB-lite"/>
    </source>
</evidence>
<dbReference type="Proteomes" id="UP000007962">
    <property type="component" value="Chromosome"/>
</dbReference>
<dbReference type="Gene3D" id="1.10.357.10">
    <property type="entry name" value="Tetracycline Repressor, domain 2"/>
    <property type="match status" value="1"/>
</dbReference>
<dbReference type="EMBL" id="CP001618">
    <property type="protein sequence ID" value="ACQ79123.1"/>
    <property type="molecule type" value="Genomic_DNA"/>
</dbReference>
<evidence type="ECO:0000313" key="2">
    <source>
        <dbReference type="EMBL" id="ACQ79123.1"/>
    </source>
</evidence>
<dbReference type="STRING" id="471853.Bcav_0862"/>
<dbReference type="HOGENOM" id="CLU_1192920_0_0_11"/>
<sequence length="232" mass="24966">MASQGRLDEAVEESATRLDVLDAVIDVLADAGRVAVTFDRVDDEARLPQGTAAGLYRSEDQLLVATAGRVVERLRQRLNTGGLLPLDPAPYGEVVRTAAAGVDHVVTEARADLLALQGLRGVKLTPDDEIDLCDRAVRAFARSVARAVIDMGLARSSEDVVAFFEAMVDVTWAHLERGLSRPELERRIARALERYLMPTRNLRLVGGPGVDEGEDASVTVRGASPRSSRGVG</sequence>
<dbReference type="RefSeq" id="WP_012725903.1">
    <property type="nucleotide sequence ID" value="NC_012669.1"/>
</dbReference>
<evidence type="ECO:0008006" key="4">
    <source>
        <dbReference type="Google" id="ProtNLM"/>
    </source>
</evidence>
<keyword evidence="3" id="KW-1185">Reference proteome</keyword>
<protein>
    <recommendedName>
        <fullName evidence="4">Transcriptional regulator, TetR family</fullName>
    </recommendedName>
</protein>
<proteinExistence type="predicted"/>
<dbReference type="AlphaFoldDB" id="C5BZF1"/>
<dbReference type="InterPro" id="IPR009057">
    <property type="entry name" value="Homeodomain-like_sf"/>
</dbReference>
<organism evidence="2 3">
    <name type="scientific">Beutenbergia cavernae (strain ATCC BAA-8 / DSM 12333 / CCUG 43141 / JCM 11478 / NBRC 16432 / NCIMB 13614 / HKI 0122)</name>
    <dbReference type="NCBI Taxonomy" id="471853"/>
    <lineage>
        <taxon>Bacteria</taxon>
        <taxon>Bacillati</taxon>
        <taxon>Actinomycetota</taxon>
        <taxon>Actinomycetes</taxon>
        <taxon>Micrococcales</taxon>
        <taxon>Beutenbergiaceae</taxon>
        <taxon>Beutenbergia</taxon>
    </lineage>
</organism>
<accession>C5BZF1</accession>
<dbReference type="KEGG" id="bcv:Bcav_0862"/>